<evidence type="ECO:0000256" key="2">
    <source>
        <dbReference type="SAM" id="SignalP"/>
    </source>
</evidence>
<sequence length="303" mass="32233">MKRPIRRLGIVALAGLLCLAISGADASSARGDADDAAPKQSKNGAGCRTAEPVGRFHPAEDLLIANFDNKPDTDDLLAAAGLTTMLRDERLACVRYVAATGTYGNNPGSFIDATSLFNLAFGRAWADAHADRPAAVAFLAKHALKTLRRGGDVWIMEAGQSDVTAAVARRIAEKAPAVDMRSRVHLVQHSEVNEYLTTPAALAYVRDHLDYIKIANGNEVGNGTPGFKTFGGTAWPALLADPESGKVWAKARRLALEFNPTSAYPNEAIAAGGLDFSDLVEAAYVFGFEDLVDVEDFASEFAP</sequence>
<name>A0ABW0ZXC2_9ACTN</name>
<evidence type="ECO:0008006" key="5">
    <source>
        <dbReference type="Google" id="ProtNLM"/>
    </source>
</evidence>
<accession>A0ABW0ZXC2</accession>
<dbReference type="RefSeq" id="WP_378281701.1">
    <property type="nucleotide sequence ID" value="NZ_JBHSON010000012.1"/>
</dbReference>
<dbReference type="Proteomes" id="UP001596074">
    <property type="component" value="Unassembled WGS sequence"/>
</dbReference>
<feature type="signal peptide" evidence="2">
    <location>
        <begin position="1"/>
        <end position="26"/>
    </location>
</feature>
<proteinExistence type="predicted"/>
<feature type="region of interest" description="Disordered" evidence="1">
    <location>
        <begin position="28"/>
        <end position="52"/>
    </location>
</feature>
<gene>
    <name evidence="3" type="ORF">ACFPZN_10695</name>
</gene>
<comment type="caution">
    <text evidence="3">The sequence shown here is derived from an EMBL/GenBank/DDBJ whole genome shotgun (WGS) entry which is preliminary data.</text>
</comment>
<feature type="chain" id="PRO_5045142341" description="Glucanase" evidence="2">
    <location>
        <begin position="27"/>
        <end position="303"/>
    </location>
</feature>
<reference evidence="4" key="1">
    <citation type="journal article" date="2019" name="Int. J. Syst. Evol. Microbiol.">
        <title>The Global Catalogue of Microorganisms (GCM) 10K type strain sequencing project: providing services to taxonomists for standard genome sequencing and annotation.</title>
        <authorList>
            <consortium name="The Broad Institute Genomics Platform"/>
            <consortium name="The Broad Institute Genome Sequencing Center for Infectious Disease"/>
            <person name="Wu L."/>
            <person name="Ma J."/>
        </authorList>
    </citation>
    <scope>NUCLEOTIDE SEQUENCE [LARGE SCALE GENOMIC DNA]</scope>
    <source>
        <strain evidence="4">KCTC 42087</strain>
    </source>
</reference>
<evidence type="ECO:0000256" key="1">
    <source>
        <dbReference type="SAM" id="MobiDB-lite"/>
    </source>
</evidence>
<evidence type="ECO:0000313" key="3">
    <source>
        <dbReference type="EMBL" id="MFC5746078.1"/>
    </source>
</evidence>
<keyword evidence="2" id="KW-0732">Signal</keyword>
<dbReference type="EMBL" id="JBHSON010000012">
    <property type="protein sequence ID" value="MFC5746078.1"/>
    <property type="molecule type" value="Genomic_DNA"/>
</dbReference>
<organism evidence="3 4">
    <name type="scientific">Actinomadura rugatobispora</name>
    <dbReference type="NCBI Taxonomy" id="1994"/>
    <lineage>
        <taxon>Bacteria</taxon>
        <taxon>Bacillati</taxon>
        <taxon>Actinomycetota</taxon>
        <taxon>Actinomycetes</taxon>
        <taxon>Streptosporangiales</taxon>
        <taxon>Thermomonosporaceae</taxon>
        <taxon>Actinomadura</taxon>
    </lineage>
</organism>
<protein>
    <recommendedName>
        <fullName evidence="5">Glucanase</fullName>
    </recommendedName>
</protein>
<keyword evidence="4" id="KW-1185">Reference proteome</keyword>
<evidence type="ECO:0000313" key="4">
    <source>
        <dbReference type="Proteomes" id="UP001596074"/>
    </source>
</evidence>